<keyword evidence="8" id="KW-0051">Antiviral defense</keyword>
<dbReference type="GO" id="GO:0004521">
    <property type="term" value="F:RNA endonuclease activity"/>
    <property type="evidence" value="ECO:0007669"/>
    <property type="project" value="InterPro"/>
</dbReference>
<dbReference type="InterPro" id="IPR021127">
    <property type="entry name" value="CRISPR_associated_Cas2"/>
</dbReference>
<evidence type="ECO:0000256" key="3">
    <source>
        <dbReference type="ARBA" id="ARBA00022722"/>
    </source>
</evidence>
<dbReference type="NCBIfam" id="TIGR01573">
    <property type="entry name" value="cas2"/>
    <property type="match status" value="1"/>
</dbReference>
<evidence type="ECO:0000313" key="9">
    <source>
        <dbReference type="EMBL" id="QHX43138.1"/>
    </source>
</evidence>
<evidence type="ECO:0000256" key="6">
    <source>
        <dbReference type="ARBA" id="ARBA00022801"/>
    </source>
</evidence>
<evidence type="ECO:0000256" key="4">
    <source>
        <dbReference type="ARBA" id="ARBA00022723"/>
    </source>
</evidence>
<dbReference type="GO" id="GO:0043571">
    <property type="term" value="P:maintenance of CRISPR repeat elements"/>
    <property type="evidence" value="ECO:0007669"/>
    <property type="project" value="InterPro"/>
</dbReference>
<protein>
    <submittedName>
        <fullName evidence="9">CRISPR-associated endonuclease Cas2</fullName>
    </submittedName>
</protein>
<keyword evidence="6" id="KW-0378">Hydrolase</keyword>
<reference evidence="9 10" key="1">
    <citation type="submission" date="2020-01" db="EMBL/GenBank/DDBJ databases">
        <title>Complete genome sequence of a human oral phylogroup 1 Treponema sp. strain ATCC 700766, originally isolated from periodontitis dental plaque.</title>
        <authorList>
            <person name="Chan Y."/>
            <person name="Huo Y.-B."/>
            <person name="Yu X.-L."/>
            <person name="Zeng H."/>
            <person name="Leung W.-K."/>
            <person name="Watt R.M."/>
        </authorList>
    </citation>
    <scope>NUCLEOTIDE SEQUENCE [LARGE SCALE GENOMIC DNA]</scope>
    <source>
        <strain evidence="9 10">OMZ 804</strain>
    </source>
</reference>
<accession>A0A6P1Y030</accession>
<dbReference type="AlphaFoldDB" id="A0A6P1Y030"/>
<organism evidence="9 10">
    <name type="scientific">Treponema vincentii</name>
    <dbReference type="NCBI Taxonomy" id="69710"/>
    <lineage>
        <taxon>Bacteria</taxon>
        <taxon>Pseudomonadati</taxon>
        <taxon>Spirochaetota</taxon>
        <taxon>Spirochaetia</taxon>
        <taxon>Spirochaetales</taxon>
        <taxon>Treponemataceae</taxon>
        <taxon>Treponema</taxon>
    </lineage>
</organism>
<dbReference type="Pfam" id="PF09827">
    <property type="entry name" value="CRISPR_Cas2"/>
    <property type="match status" value="1"/>
</dbReference>
<dbReference type="RefSeq" id="WP_162663469.1">
    <property type="nucleotide sequence ID" value="NZ_CP048020.1"/>
</dbReference>
<comment type="cofactor">
    <cofactor evidence="1">
        <name>Mg(2+)</name>
        <dbReference type="ChEBI" id="CHEBI:18420"/>
    </cofactor>
</comment>
<evidence type="ECO:0000256" key="5">
    <source>
        <dbReference type="ARBA" id="ARBA00022759"/>
    </source>
</evidence>
<evidence type="ECO:0000256" key="7">
    <source>
        <dbReference type="ARBA" id="ARBA00022842"/>
    </source>
</evidence>
<evidence type="ECO:0000256" key="2">
    <source>
        <dbReference type="ARBA" id="ARBA00009959"/>
    </source>
</evidence>
<keyword evidence="3" id="KW-0540">Nuclease</keyword>
<gene>
    <name evidence="9" type="primary">cas2</name>
    <name evidence="9" type="ORF">GWP43_06430</name>
</gene>
<proteinExistence type="inferred from homology"/>
<keyword evidence="5 9" id="KW-0255">Endonuclease</keyword>
<evidence type="ECO:0000256" key="8">
    <source>
        <dbReference type="ARBA" id="ARBA00023118"/>
    </source>
</evidence>
<keyword evidence="4" id="KW-0479">Metal-binding</keyword>
<keyword evidence="7" id="KW-0460">Magnesium</keyword>
<dbReference type="EMBL" id="CP048020">
    <property type="protein sequence ID" value="QHX43138.1"/>
    <property type="molecule type" value="Genomic_DNA"/>
</dbReference>
<dbReference type="InterPro" id="IPR019199">
    <property type="entry name" value="Virulence_VapD/CRISPR_Cas2"/>
</dbReference>
<dbReference type="Proteomes" id="UP000464374">
    <property type="component" value="Chromosome"/>
</dbReference>
<evidence type="ECO:0000313" key="10">
    <source>
        <dbReference type="Proteomes" id="UP000464374"/>
    </source>
</evidence>
<evidence type="ECO:0000256" key="1">
    <source>
        <dbReference type="ARBA" id="ARBA00001946"/>
    </source>
</evidence>
<sequence>MFVSIMIDPGGEESAAHLSELLTFYGFERVQRACWESTTISEKQLGALKREIDRVTDYYDVIRIYQYPVEGVLAISTLAKKKWRKLLIRPPKDS</sequence>
<comment type="similarity">
    <text evidence="2">Belongs to the CRISPR-associated endoribonuclease Cas2 protein family.</text>
</comment>
<name>A0A6P1Y030_9SPIR</name>
<dbReference type="KEGG" id="trz:GWP43_06430"/>